<dbReference type="Proteomes" id="UP000247790">
    <property type="component" value="Unassembled WGS sequence"/>
</dbReference>
<keyword evidence="5" id="KW-1185">Reference proteome</keyword>
<feature type="domain" description="N-acetyltransferase" evidence="1">
    <location>
        <begin position="15"/>
        <end position="181"/>
    </location>
</feature>
<dbReference type="GO" id="GO:0016747">
    <property type="term" value="F:acyltransferase activity, transferring groups other than amino-acyl groups"/>
    <property type="evidence" value="ECO:0007669"/>
    <property type="project" value="InterPro"/>
</dbReference>
<dbReference type="Pfam" id="PF00583">
    <property type="entry name" value="Acetyltransf_1"/>
    <property type="match status" value="1"/>
</dbReference>
<dbReference type="SUPFAM" id="SSF55729">
    <property type="entry name" value="Acyl-CoA N-acyltransferases (Nat)"/>
    <property type="match status" value="1"/>
</dbReference>
<evidence type="ECO:0000313" key="5">
    <source>
        <dbReference type="Proteomes" id="UP000509327"/>
    </source>
</evidence>
<sequence>MIIHQQEYEVKGVTYTIRSAEAKDAGILCTLRVQLDGETEHMDREAGEAFIDERGFEELIHMDAEKSTNLFLVAEVSGRVVAYSRCAGSELKRFKHQVEFGVCVARAFWGYGIGKALLKLCLDWADRNAIEKVTLKVLATNEKAIRLYELNGFEIEGILKRDRRHADGQYYDTIIMGRLAEGAL</sequence>
<dbReference type="CDD" id="cd04301">
    <property type="entry name" value="NAT_SF"/>
    <property type="match status" value="1"/>
</dbReference>
<gene>
    <name evidence="2" type="ORF">DFQ00_12363</name>
    <name evidence="3" type="ORF">HUB98_18515</name>
</gene>
<protein>
    <submittedName>
        <fullName evidence="2">Acetyltransferase (GNAT) family protein</fullName>
    </submittedName>
    <submittedName>
        <fullName evidence="3">GNAT N-acetyltransferase</fullName>
    </submittedName>
</protein>
<dbReference type="InterPro" id="IPR016181">
    <property type="entry name" value="Acyl_CoA_acyltransferase"/>
</dbReference>
<reference evidence="3 5" key="2">
    <citation type="submission" date="2020-06" db="EMBL/GenBank/DDBJ databases">
        <title>Complete genome of Paenibacillus barcinonensis KACC11450.</title>
        <authorList>
            <person name="Kim M."/>
            <person name="Park Y.-J."/>
            <person name="Shin J.-H."/>
        </authorList>
    </citation>
    <scope>NUCLEOTIDE SEQUENCE [LARGE SCALE GENOMIC DNA]</scope>
    <source>
        <strain evidence="3 5">KACC11450</strain>
    </source>
</reference>
<dbReference type="Gene3D" id="3.40.630.30">
    <property type="match status" value="1"/>
</dbReference>
<evidence type="ECO:0000313" key="4">
    <source>
        <dbReference type="Proteomes" id="UP000247790"/>
    </source>
</evidence>
<dbReference type="InterPro" id="IPR000182">
    <property type="entry name" value="GNAT_dom"/>
</dbReference>
<dbReference type="PANTHER" id="PTHR43415">
    <property type="entry name" value="SPERMIDINE N(1)-ACETYLTRANSFERASE"/>
    <property type="match status" value="1"/>
</dbReference>
<evidence type="ECO:0000313" key="3">
    <source>
        <dbReference type="EMBL" id="QKS58077.1"/>
    </source>
</evidence>
<dbReference type="EMBL" id="CP054614">
    <property type="protein sequence ID" value="QKS58077.1"/>
    <property type="molecule type" value="Genomic_DNA"/>
</dbReference>
<name>A0A2V4UWI4_PAEBA</name>
<dbReference type="AlphaFoldDB" id="A0A2V4UWI4"/>
<dbReference type="RefSeq" id="WP_110898999.1">
    <property type="nucleotide sequence ID" value="NZ_CP054614.1"/>
</dbReference>
<accession>A0A2V4UWI4</accession>
<keyword evidence="2" id="KW-0808">Transferase</keyword>
<dbReference type="OrthoDB" id="948250at2"/>
<reference evidence="2 4" key="1">
    <citation type="submission" date="2018-06" db="EMBL/GenBank/DDBJ databases">
        <title>Genomic Encyclopedia of Type Strains, Phase III (KMG-III): the genomes of soil and plant-associated and newly described type strains.</title>
        <authorList>
            <person name="Whitman W."/>
        </authorList>
    </citation>
    <scope>NUCLEOTIDE SEQUENCE [LARGE SCALE GENOMIC DNA]</scope>
    <source>
        <strain evidence="2 4">CECT 7022</strain>
    </source>
</reference>
<dbReference type="EMBL" id="QJSW01000023">
    <property type="protein sequence ID" value="PYE44423.1"/>
    <property type="molecule type" value="Genomic_DNA"/>
</dbReference>
<dbReference type="PROSITE" id="PS51186">
    <property type="entry name" value="GNAT"/>
    <property type="match status" value="1"/>
</dbReference>
<organism evidence="2 4">
    <name type="scientific">Paenibacillus barcinonensis</name>
    <dbReference type="NCBI Taxonomy" id="198119"/>
    <lineage>
        <taxon>Bacteria</taxon>
        <taxon>Bacillati</taxon>
        <taxon>Bacillota</taxon>
        <taxon>Bacilli</taxon>
        <taxon>Bacillales</taxon>
        <taxon>Paenibacillaceae</taxon>
        <taxon>Paenibacillus</taxon>
    </lineage>
</organism>
<dbReference type="Proteomes" id="UP000509327">
    <property type="component" value="Chromosome"/>
</dbReference>
<dbReference type="PANTHER" id="PTHR43415:SF3">
    <property type="entry name" value="GNAT-FAMILY ACETYLTRANSFERASE"/>
    <property type="match status" value="1"/>
</dbReference>
<evidence type="ECO:0000313" key="2">
    <source>
        <dbReference type="EMBL" id="PYE44423.1"/>
    </source>
</evidence>
<proteinExistence type="predicted"/>
<evidence type="ECO:0000259" key="1">
    <source>
        <dbReference type="PROSITE" id="PS51186"/>
    </source>
</evidence>